<dbReference type="Gene3D" id="3.40.50.1820">
    <property type="entry name" value="alpha/beta hydrolase"/>
    <property type="match status" value="1"/>
</dbReference>
<feature type="non-terminal residue" evidence="2">
    <location>
        <position position="304"/>
    </location>
</feature>
<name>A0ABV4XZD9_9CYAN</name>
<evidence type="ECO:0000313" key="2">
    <source>
        <dbReference type="EMBL" id="MFB2897037.1"/>
    </source>
</evidence>
<dbReference type="GO" id="GO:0016787">
    <property type="term" value="F:hydrolase activity"/>
    <property type="evidence" value="ECO:0007669"/>
    <property type="project" value="UniProtKB-KW"/>
</dbReference>
<dbReference type="SUPFAM" id="SSF53474">
    <property type="entry name" value="alpha/beta-Hydrolases"/>
    <property type="match status" value="1"/>
</dbReference>
<proteinExistence type="predicted"/>
<evidence type="ECO:0000259" key="1">
    <source>
        <dbReference type="Pfam" id="PF00561"/>
    </source>
</evidence>
<dbReference type="RefSeq" id="WP_413266654.1">
    <property type="nucleotide sequence ID" value="NZ_JBHFNR010000234.1"/>
</dbReference>
<dbReference type="Pfam" id="PF00561">
    <property type="entry name" value="Abhydrolase_1"/>
    <property type="match status" value="1"/>
</dbReference>
<dbReference type="PRINTS" id="PR00111">
    <property type="entry name" value="ABHYDROLASE"/>
</dbReference>
<sequence length="304" mass="33989">MTNDKGQTIKMQLNVNIQGKGFPILCLHGHPGSSNSMSVFTKHLSQRFQTIAPDLRGYGQSRCEGNFVMQDHLSDLENLLDRLKIQRCLVLGWSLGGILALELALRNPEKVSGLILIATAARPRGSHPPISWQDNLYTGLAAIVNQLQPGWQWNIETFGKKSLFRYLIQQHTPATYNFIATEAVVAYLRTSSAATRALTTAIRTGYNRLEDLSQIQCPALVLAGSADRHITPESSLETAQHLKNSQWQCYPNTAHLFPWEIPEQVLQDIDRWIADRPQVVGGGEMGRWGDGEMGRWGDGEMGRW</sequence>
<dbReference type="InterPro" id="IPR029058">
    <property type="entry name" value="AB_hydrolase_fold"/>
</dbReference>
<organism evidence="2 3">
    <name type="scientific">Floridaenema flaviceps BLCC-F50</name>
    <dbReference type="NCBI Taxonomy" id="3153642"/>
    <lineage>
        <taxon>Bacteria</taxon>
        <taxon>Bacillati</taxon>
        <taxon>Cyanobacteriota</taxon>
        <taxon>Cyanophyceae</taxon>
        <taxon>Oscillatoriophycideae</taxon>
        <taxon>Aerosakkonematales</taxon>
        <taxon>Aerosakkonemataceae</taxon>
        <taxon>Floridanema</taxon>
        <taxon>Floridanema flaviceps</taxon>
    </lineage>
</organism>
<dbReference type="InterPro" id="IPR000073">
    <property type="entry name" value="AB_hydrolase_1"/>
</dbReference>
<protein>
    <submittedName>
        <fullName evidence="2">Alpha/beta fold hydrolase</fullName>
    </submittedName>
</protein>
<keyword evidence="3" id="KW-1185">Reference proteome</keyword>
<keyword evidence="2" id="KW-0378">Hydrolase</keyword>
<comment type="caution">
    <text evidence="2">The sequence shown here is derived from an EMBL/GenBank/DDBJ whole genome shotgun (WGS) entry which is preliminary data.</text>
</comment>
<dbReference type="EMBL" id="JBHFNR010000234">
    <property type="protein sequence ID" value="MFB2897037.1"/>
    <property type="molecule type" value="Genomic_DNA"/>
</dbReference>
<reference evidence="2 3" key="1">
    <citation type="submission" date="2024-09" db="EMBL/GenBank/DDBJ databases">
        <title>Floridaenema gen nov. (Aerosakkonemataceae, Aerosakkonematales ord. nov., Cyanobacteria) from benthic tropical and subtropical fresh waters, with the description of four new species.</title>
        <authorList>
            <person name="Moretto J.A."/>
            <person name="Berthold D.E."/>
            <person name="Lefler F.W."/>
            <person name="Huang I.-S."/>
            <person name="Laughinghouse H. IV."/>
        </authorList>
    </citation>
    <scope>NUCLEOTIDE SEQUENCE [LARGE SCALE GENOMIC DNA]</scope>
    <source>
        <strain evidence="2 3">BLCC-F50</strain>
    </source>
</reference>
<dbReference type="PANTHER" id="PTHR43798">
    <property type="entry name" value="MONOACYLGLYCEROL LIPASE"/>
    <property type="match status" value="1"/>
</dbReference>
<dbReference type="InterPro" id="IPR050266">
    <property type="entry name" value="AB_hydrolase_sf"/>
</dbReference>
<gene>
    <name evidence="2" type="ORF">ACE1CI_29330</name>
</gene>
<dbReference type="Proteomes" id="UP001576784">
    <property type="component" value="Unassembled WGS sequence"/>
</dbReference>
<accession>A0ABV4XZD9</accession>
<evidence type="ECO:0000313" key="3">
    <source>
        <dbReference type="Proteomes" id="UP001576784"/>
    </source>
</evidence>
<feature type="domain" description="AB hydrolase-1" evidence="1">
    <location>
        <begin position="23"/>
        <end position="260"/>
    </location>
</feature>